<dbReference type="Pfam" id="PF02298">
    <property type="entry name" value="Cu_bind_like"/>
    <property type="match status" value="1"/>
</dbReference>
<dbReference type="GO" id="GO:0005886">
    <property type="term" value="C:plasma membrane"/>
    <property type="evidence" value="ECO:0007669"/>
    <property type="project" value="UniProtKB-SubCell"/>
</dbReference>
<dbReference type="CDD" id="cd11019">
    <property type="entry name" value="OsENODL1_like"/>
    <property type="match status" value="1"/>
</dbReference>
<dbReference type="GeneID" id="105116752"/>
<dbReference type="Proteomes" id="UP000694918">
    <property type="component" value="Unplaced"/>
</dbReference>
<dbReference type="InterPro" id="IPR039391">
    <property type="entry name" value="Phytocyanin-like"/>
</dbReference>
<evidence type="ECO:0000256" key="10">
    <source>
        <dbReference type="SAM" id="Phobius"/>
    </source>
</evidence>
<dbReference type="PROSITE" id="PS51485">
    <property type="entry name" value="PHYTOCYANIN"/>
    <property type="match status" value="1"/>
</dbReference>
<evidence type="ECO:0000256" key="6">
    <source>
        <dbReference type="ARBA" id="ARBA00023157"/>
    </source>
</evidence>
<keyword evidence="3" id="KW-0336">GPI-anchor</keyword>
<accession>A0AAJ6XBJ7</accession>
<evidence type="ECO:0000256" key="9">
    <source>
        <dbReference type="ARBA" id="ARBA00035011"/>
    </source>
</evidence>
<dbReference type="InterPro" id="IPR003245">
    <property type="entry name" value="Phytocyanin_dom"/>
</dbReference>
<keyword evidence="12" id="KW-1185">Reference proteome</keyword>
<name>A0AAJ6XBJ7_POPEU</name>
<dbReference type="PANTHER" id="PTHR33021:SF234">
    <property type="entry name" value="EARLY NODULIN-LIKE PROTEIN 7"/>
    <property type="match status" value="1"/>
</dbReference>
<comment type="subcellular location">
    <subcellularLocation>
        <location evidence="1">Cell membrane</location>
        <topology evidence="1">Lipid-anchor</topology>
        <topology evidence="1">GPI-anchor</topology>
    </subcellularLocation>
</comment>
<keyword evidence="8" id="KW-0449">Lipoprotein</keyword>
<evidence type="ECO:0000259" key="11">
    <source>
        <dbReference type="PROSITE" id="PS51485"/>
    </source>
</evidence>
<gene>
    <name evidence="13" type="primary">LOC105116752</name>
</gene>
<dbReference type="FunFam" id="2.60.40.420:FF:000010">
    <property type="entry name" value="Early nodulin-like protein 1"/>
    <property type="match status" value="1"/>
</dbReference>
<keyword evidence="4" id="KW-0732">Signal</keyword>
<keyword evidence="2" id="KW-1003">Cell membrane</keyword>
<reference evidence="13" key="1">
    <citation type="submission" date="2025-08" db="UniProtKB">
        <authorList>
            <consortium name="RefSeq"/>
        </authorList>
    </citation>
    <scope>IDENTIFICATION</scope>
</reference>
<evidence type="ECO:0000256" key="3">
    <source>
        <dbReference type="ARBA" id="ARBA00022622"/>
    </source>
</evidence>
<evidence type="ECO:0000313" key="13">
    <source>
        <dbReference type="RefSeq" id="XP_011012514.1"/>
    </source>
</evidence>
<dbReference type="PANTHER" id="PTHR33021">
    <property type="entry name" value="BLUE COPPER PROTEIN"/>
    <property type="match status" value="1"/>
</dbReference>
<sequence>MQTTTMNISKMTSLVAFFCICSIITVASMNGLVIAERVFKVGDVFGWQEPGQDNSSLYAQWATRNRFQVGDSLSFDYKNDSVIEVDKWGYYHCDASKHIVAFNNGNRVFKLDKSGLFYYISGTPSHCKNGQRLLVEVMGLHHHSPPFIAAPPGYLAPSPQLSSGVSVSGTLGSLSMALMATLIALLWSLA</sequence>
<organism evidence="12 13">
    <name type="scientific">Populus euphratica</name>
    <name type="common">Euphrates poplar</name>
    <dbReference type="NCBI Taxonomy" id="75702"/>
    <lineage>
        <taxon>Eukaryota</taxon>
        <taxon>Viridiplantae</taxon>
        <taxon>Streptophyta</taxon>
        <taxon>Embryophyta</taxon>
        <taxon>Tracheophyta</taxon>
        <taxon>Spermatophyta</taxon>
        <taxon>Magnoliopsida</taxon>
        <taxon>eudicotyledons</taxon>
        <taxon>Gunneridae</taxon>
        <taxon>Pentapetalae</taxon>
        <taxon>rosids</taxon>
        <taxon>fabids</taxon>
        <taxon>Malpighiales</taxon>
        <taxon>Salicaceae</taxon>
        <taxon>Saliceae</taxon>
        <taxon>Populus</taxon>
    </lineage>
</organism>
<keyword evidence="6" id="KW-1015">Disulfide bond</keyword>
<dbReference type="Gene3D" id="2.60.40.420">
    <property type="entry name" value="Cupredoxins - blue copper proteins"/>
    <property type="match status" value="1"/>
</dbReference>
<proteinExistence type="inferred from homology"/>
<keyword evidence="10" id="KW-1133">Transmembrane helix</keyword>
<dbReference type="GO" id="GO:0098552">
    <property type="term" value="C:side of membrane"/>
    <property type="evidence" value="ECO:0007669"/>
    <property type="project" value="UniProtKB-KW"/>
</dbReference>
<dbReference type="InterPro" id="IPR041846">
    <property type="entry name" value="ENL_dom"/>
</dbReference>
<evidence type="ECO:0000256" key="1">
    <source>
        <dbReference type="ARBA" id="ARBA00004609"/>
    </source>
</evidence>
<evidence type="ECO:0000256" key="8">
    <source>
        <dbReference type="ARBA" id="ARBA00023288"/>
    </source>
</evidence>
<keyword evidence="7" id="KW-0325">Glycoprotein</keyword>
<evidence type="ECO:0000256" key="7">
    <source>
        <dbReference type="ARBA" id="ARBA00023180"/>
    </source>
</evidence>
<dbReference type="InterPro" id="IPR008972">
    <property type="entry name" value="Cupredoxin"/>
</dbReference>
<keyword evidence="5 10" id="KW-0472">Membrane</keyword>
<keyword evidence="10" id="KW-0812">Transmembrane</keyword>
<evidence type="ECO:0000313" key="12">
    <source>
        <dbReference type="Proteomes" id="UP000694918"/>
    </source>
</evidence>
<protein>
    <submittedName>
        <fullName evidence="13">Mavicyanin-like</fullName>
    </submittedName>
</protein>
<evidence type="ECO:0000256" key="5">
    <source>
        <dbReference type="ARBA" id="ARBA00023136"/>
    </source>
</evidence>
<feature type="transmembrane region" description="Helical" evidence="10">
    <location>
        <begin position="167"/>
        <end position="189"/>
    </location>
</feature>
<dbReference type="KEGG" id="peu:105116752"/>
<feature type="domain" description="Phytocyanin" evidence="11">
    <location>
        <begin position="37"/>
        <end position="139"/>
    </location>
</feature>
<evidence type="ECO:0000256" key="2">
    <source>
        <dbReference type="ARBA" id="ARBA00022475"/>
    </source>
</evidence>
<dbReference type="AlphaFoldDB" id="A0AAJ6XBJ7"/>
<evidence type="ECO:0000256" key="4">
    <source>
        <dbReference type="ARBA" id="ARBA00022729"/>
    </source>
</evidence>
<dbReference type="RefSeq" id="XP_011012514.1">
    <property type="nucleotide sequence ID" value="XM_011014212.1"/>
</dbReference>
<comment type="similarity">
    <text evidence="9">Belongs to the early nodulin-like (ENODL) family.</text>
</comment>
<dbReference type="SUPFAM" id="SSF49503">
    <property type="entry name" value="Cupredoxins"/>
    <property type="match status" value="1"/>
</dbReference>
<dbReference type="GO" id="GO:0009055">
    <property type="term" value="F:electron transfer activity"/>
    <property type="evidence" value="ECO:0007669"/>
    <property type="project" value="InterPro"/>
</dbReference>